<protein>
    <submittedName>
        <fullName evidence="3">DUF982 domain-containing protein</fullName>
    </submittedName>
</protein>
<reference evidence="1 2" key="2">
    <citation type="submission" date="2018-11" db="EMBL/GenBank/DDBJ databases">
        <authorList>
            <consortium name="Pathogen Informatics"/>
        </authorList>
    </citation>
    <scope>NUCLEOTIDE SEQUENCE [LARGE SCALE GENOMIC DNA]</scope>
</reference>
<dbReference type="AlphaFoldDB" id="A0A0N4XT76"/>
<evidence type="ECO:0000313" key="3">
    <source>
        <dbReference type="WBParaSite" id="NBR_0000577801-mRNA-1"/>
    </source>
</evidence>
<organism evidence="3">
    <name type="scientific">Nippostrongylus brasiliensis</name>
    <name type="common">Rat hookworm</name>
    <dbReference type="NCBI Taxonomy" id="27835"/>
    <lineage>
        <taxon>Eukaryota</taxon>
        <taxon>Metazoa</taxon>
        <taxon>Ecdysozoa</taxon>
        <taxon>Nematoda</taxon>
        <taxon>Chromadorea</taxon>
        <taxon>Rhabditida</taxon>
        <taxon>Rhabditina</taxon>
        <taxon>Rhabditomorpha</taxon>
        <taxon>Strongyloidea</taxon>
        <taxon>Heligmosomidae</taxon>
        <taxon>Nippostrongylus</taxon>
    </lineage>
</organism>
<dbReference type="EMBL" id="UYSL01019758">
    <property type="protein sequence ID" value="VDL69368.1"/>
    <property type="molecule type" value="Genomic_DNA"/>
</dbReference>
<dbReference type="Proteomes" id="UP000271162">
    <property type="component" value="Unassembled WGS sequence"/>
</dbReference>
<evidence type="ECO:0000313" key="2">
    <source>
        <dbReference type="Proteomes" id="UP000271162"/>
    </source>
</evidence>
<reference evidence="3" key="1">
    <citation type="submission" date="2017-02" db="UniProtKB">
        <authorList>
            <consortium name="WormBaseParasite"/>
        </authorList>
    </citation>
    <scope>IDENTIFICATION</scope>
</reference>
<accession>A0A0N4XT76</accession>
<name>A0A0N4XT76_NIPBR</name>
<keyword evidence="2" id="KW-1185">Reference proteome</keyword>
<evidence type="ECO:0000313" key="1">
    <source>
        <dbReference type="EMBL" id="VDL69368.1"/>
    </source>
</evidence>
<dbReference type="WBParaSite" id="NBR_0000577801-mRNA-1">
    <property type="protein sequence ID" value="NBR_0000577801-mRNA-1"/>
    <property type="gene ID" value="NBR_0000577801"/>
</dbReference>
<gene>
    <name evidence="1" type="ORF">NBR_LOCUS5779</name>
</gene>
<proteinExistence type="predicted"/>
<sequence>MSTIPLIRLLIGLHSQTALRHELMCPGKLIGHPLVIMEGGSEDSHNKASERNNIAATRRWPSVALRAGTLNVLKKAIARNIDPESNELAEQFGPMEAL</sequence>